<evidence type="ECO:0000256" key="1">
    <source>
        <dbReference type="SAM" id="MobiDB-lite"/>
    </source>
</evidence>
<feature type="non-terminal residue" evidence="2">
    <location>
        <position position="1"/>
    </location>
</feature>
<reference evidence="2" key="1">
    <citation type="journal article" date="2020" name="bioRxiv">
        <title>Whole genome comparisons of ergot fungi reveals the divergence and evolution of species within the genus Claviceps are the result of varying mechanisms driving genome evolution and host range expansion.</title>
        <authorList>
            <person name="Wyka S.A."/>
            <person name="Mondo S.J."/>
            <person name="Liu M."/>
            <person name="Dettman J."/>
            <person name="Nalam V."/>
            <person name="Broders K.D."/>
        </authorList>
    </citation>
    <scope>NUCLEOTIDE SEQUENCE</scope>
    <source>
        <strain evidence="2">CCC 489</strain>
    </source>
</reference>
<dbReference type="AlphaFoldDB" id="A0A8K0JFL8"/>
<comment type="caution">
    <text evidence="2">The sequence shown here is derived from an EMBL/GenBank/DDBJ whole genome shotgun (WGS) entry which is preliminary data.</text>
</comment>
<evidence type="ECO:0000313" key="3">
    <source>
        <dbReference type="Proteomes" id="UP000811619"/>
    </source>
</evidence>
<organism evidence="2 3">
    <name type="scientific">Claviceps africana</name>
    <dbReference type="NCBI Taxonomy" id="83212"/>
    <lineage>
        <taxon>Eukaryota</taxon>
        <taxon>Fungi</taxon>
        <taxon>Dikarya</taxon>
        <taxon>Ascomycota</taxon>
        <taxon>Pezizomycotina</taxon>
        <taxon>Sordariomycetes</taxon>
        <taxon>Hypocreomycetidae</taxon>
        <taxon>Hypocreales</taxon>
        <taxon>Clavicipitaceae</taxon>
        <taxon>Claviceps</taxon>
    </lineage>
</organism>
<name>A0A8K0JFL8_9HYPO</name>
<accession>A0A8K0JFL8</accession>
<dbReference type="OrthoDB" id="666364at2759"/>
<sequence>AREGPVQFQKEDAVVAAADPFNVDQFLSEVDQSTSSKRGYGLQDGESRQSKRPRVEDEED</sequence>
<feature type="region of interest" description="Disordered" evidence="1">
    <location>
        <begin position="30"/>
        <end position="60"/>
    </location>
</feature>
<evidence type="ECO:0000313" key="2">
    <source>
        <dbReference type="EMBL" id="KAG5930523.1"/>
    </source>
</evidence>
<protein>
    <submittedName>
        <fullName evidence="2">Uncharacterized protein</fullName>
    </submittedName>
</protein>
<dbReference type="EMBL" id="SRPY01000009">
    <property type="protein sequence ID" value="KAG5930523.1"/>
    <property type="molecule type" value="Genomic_DNA"/>
</dbReference>
<proteinExistence type="predicted"/>
<gene>
    <name evidence="2" type="ORF">E4U42_007694</name>
</gene>
<keyword evidence="3" id="KW-1185">Reference proteome</keyword>
<dbReference type="Proteomes" id="UP000811619">
    <property type="component" value="Unassembled WGS sequence"/>
</dbReference>
<feature type="compositionally biased region" description="Basic and acidic residues" evidence="1">
    <location>
        <begin position="45"/>
        <end position="60"/>
    </location>
</feature>